<dbReference type="Pfam" id="PF06093">
    <property type="entry name" value="Spt4"/>
    <property type="match status" value="1"/>
</dbReference>
<evidence type="ECO:0000313" key="10">
    <source>
        <dbReference type="EMBL" id="RMY31254.1"/>
    </source>
</evidence>
<dbReference type="AlphaFoldDB" id="A0A3M7AUL1"/>
<dbReference type="Proteomes" id="UP000269539">
    <property type="component" value="Unassembled WGS sequence"/>
</dbReference>
<evidence type="ECO:0000256" key="7">
    <source>
        <dbReference type="ARBA" id="ARBA00023328"/>
    </source>
</evidence>
<dbReference type="SMART" id="SM01389">
    <property type="entry name" value="Spt4"/>
    <property type="match status" value="1"/>
</dbReference>
<evidence type="ECO:0000256" key="8">
    <source>
        <dbReference type="ARBA" id="ARBA00029869"/>
    </source>
</evidence>
<feature type="non-terminal residue" evidence="10">
    <location>
        <position position="1"/>
    </location>
</feature>
<keyword evidence="5" id="KW-0804">Transcription</keyword>
<comment type="caution">
    <text evidence="10">The sequence shown here is derived from an EMBL/GenBank/DDBJ whole genome shotgun (WGS) entry which is preliminary data.</text>
</comment>
<proteinExistence type="inferred from homology"/>
<evidence type="ECO:0000313" key="11">
    <source>
        <dbReference type="Proteomes" id="UP000269539"/>
    </source>
</evidence>
<dbReference type="GO" id="GO:0008270">
    <property type="term" value="F:zinc ion binding"/>
    <property type="evidence" value="ECO:0007669"/>
    <property type="project" value="InterPro"/>
</dbReference>
<keyword evidence="7" id="KW-0137">Centromere</keyword>
<dbReference type="EMBL" id="QWIO01004927">
    <property type="protein sequence ID" value="RMY31254.1"/>
    <property type="molecule type" value="Genomic_DNA"/>
</dbReference>
<evidence type="ECO:0000256" key="4">
    <source>
        <dbReference type="ARBA" id="ARBA00020182"/>
    </source>
</evidence>
<evidence type="ECO:0000256" key="5">
    <source>
        <dbReference type="ARBA" id="ARBA00023163"/>
    </source>
</evidence>
<evidence type="ECO:0000256" key="1">
    <source>
        <dbReference type="ARBA" id="ARBA00004123"/>
    </source>
</evidence>
<reference evidence="10 11" key="1">
    <citation type="journal article" date="2018" name="BMC Genomics">
        <title>Genomic evidence for intraspecific hybridization in a clonal and extremely halotolerant yeast.</title>
        <authorList>
            <person name="Gostincar C."/>
            <person name="Stajich J.E."/>
            <person name="Zupancic J."/>
            <person name="Zalar P."/>
            <person name="Gunde-Cimerman N."/>
        </authorList>
    </citation>
    <scope>NUCLEOTIDE SEQUENCE [LARGE SCALE GENOMIC DNA]</scope>
    <source>
        <strain evidence="10 11">EXF-10513</strain>
    </source>
</reference>
<dbReference type="PANTHER" id="PTHR12882:SF1">
    <property type="entry name" value="TRANSCRIPTION ELONGATION FACTOR SPT4"/>
    <property type="match status" value="1"/>
</dbReference>
<dbReference type="CDD" id="cd07973">
    <property type="entry name" value="Spt4"/>
    <property type="match status" value="1"/>
</dbReference>
<dbReference type="SUPFAM" id="SSF63393">
    <property type="entry name" value="RNA polymerase subunits"/>
    <property type="match status" value="1"/>
</dbReference>
<dbReference type="GO" id="GO:0000775">
    <property type="term" value="C:chromosome, centromeric region"/>
    <property type="evidence" value="ECO:0007669"/>
    <property type="project" value="UniProtKB-SubCell"/>
</dbReference>
<dbReference type="GO" id="GO:0000993">
    <property type="term" value="F:RNA polymerase II complex binding"/>
    <property type="evidence" value="ECO:0007669"/>
    <property type="project" value="TreeGrafter"/>
</dbReference>
<evidence type="ECO:0000256" key="2">
    <source>
        <dbReference type="ARBA" id="ARBA00004584"/>
    </source>
</evidence>
<protein>
    <recommendedName>
        <fullName evidence="4">Transcription elongation factor SPT4</fullName>
    </recommendedName>
    <alternativeName>
        <fullName evidence="8">Chromatin elongation factor SPT4</fullName>
    </alternativeName>
</protein>
<comment type="subcellular location">
    <subcellularLocation>
        <location evidence="2">Chromosome</location>
        <location evidence="2">Centromere</location>
    </subcellularLocation>
    <subcellularLocation>
        <location evidence="1">Nucleus</location>
    </subcellularLocation>
</comment>
<accession>A0A3M7AUL1</accession>
<sequence>PTPHSRARTLEPDPSHEVQTIKTTIRLSKRLRARLTRITKDTEQGALHQSKMSLRSLRACMICSIVQPQAKFSREGCPNCEEFLELRHNGDAIAEATSSVFEGLITLADPENSWVAKWQRLQGYAPGTYAVKVVGVLPEEVIAAAENAGIKYIPRDGSGEVEQ</sequence>
<gene>
    <name evidence="10" type="ORF">D0864_16896</name>
</gene>
<keyword evidence="6" id="KW-0539">Nucleus</keyword>
<dbReference type="GO" id="GO:0140673">
    <property type="term" value="P:transcription elongation-coupled chromatin remodeling"/>
    <property type="evidence" value="ECO:0007669"/>
    <property type="project" value="InterPro"/>
</dbReference>
<dbReference type="InterPro" id="IPR009287">
    <property type="entry name" value="Spt4"/>
</dbReference>
<name>A0A3M7AUL1_HORWE</name>
<dbReference type="InterPro" id="IPR022800">
    <property type="entry name" value="Spt4/RpoE2_Znf"/>
</dbReference>
<evidence type="ECO:0000256" key="3">
    <source>
        <dbReference type="ARBA" id="ARBA00010464"/>
    </source>
</evidence>
<feature type="domain" description="Spt4/RpoE2 zinc finger" evidence="9">
    <location>
        <begin position="57"/>
        <end position="134"/>
    </location>
</feature>
<dbReference type="InterPro" id="IPR038510">
    <property type="entry name" value="Spt4_sf"/>
</dbReference>
<dbReference type="GO" id="GO:0032044">
    <property type="term" value="C:DSIF complex"/>
    <property type="evidence" value="ECO:0007669"/>
    <property type="project" value="TreeGrafter"/>
</dbReference>
<dbReference type="GO" id="GO:0006355">
    <property type="term" value="P:regulation of DNA-templated transcription"/>
    <property type="evidence" value="ECO:0007669"/>
    <property type="project" value="InterPro"/>
</dbReference>
<comment type="similarity">
    <text evidence="3">Belongs to the SPT4 family.</text>
</comment>
<organism evidence="10 11">
    <name type="scientific">Hortaea werneckii</name>
    <name type="common">Black yeast</name>
    <name type="synonym">Cladosporium werneckii</name>
    <dbReference type="NCBI Taxonomy" id="91943"/>
    <lineage>
        <taxon>Eukaryota</taxon>
        <taxon>Fungi</taxon>
        <taxon>Dikarya</taxon>
        <taxon>Ascomycota</taxon>
        <taxon>Pezizomycotina</taxon>
        <taxon>Dothideomycetes</taxon>
        <taxon>Dothideomycetidae</taxon>
        <taxon>Mycosphaerellales</taxon>
        <taxon>Teratosphaeriaceae</taxon>
        <taxon>Hortaea</taxon>
    </lineage>
</organism>
<dbReference type="InterPro" id="IPR029040">
    <property type="entry name" value="RPABC4/Spt4"/>
</dbReference>
<dbReference type="Gene3D" id="3.30.40.210">
    <property type="match status" value="1"/>
</dbReference>
<evidence type="ECO:0000259" key="9">
    <source>
        <dbReference type="SMART" id="SM01389"/>
    </source>
</evidence>
<evidence type="ECO:0000256" key="6">
    <source>
        <dbReference type="ARBA" id="ARBA00023242"/>
    </source>
</evidence>
<dbReference type="PANTHER" id="PTHR12882">
    <property type="entry name" value="SUPPRESSOR OF TY 4"/>
    <property type="match status" value="1"/>
</dbReference>
<dbReference type="VEuPathDB" id="FungiDB:BTJ68_10186"/>